<proteinExistence type="predicted"/>
<dbReference type="PANTHER" id="PTHR11405:SF53">
    <property type="entry name" value="CARBAMOYL-PHOSPHATE SYNTHASE [AMMONIA], MITOCHONDRIAL"/>
    <property type="match status" value="1"/>
</dbReference>
<gene>
    <name evidence="6" type="primary">carB</name>
    <name evidence="6" type="ORF">HQ497_03150</name>
</gene>
<dbReference type="Gene3D" id="3.40.50.1380">
    <property type="entry name" value="Methylglyoxal synthase-like domain"/>
    <property type="match status" value="1"/>
</dbReference>
<dbReference type="GO" id="GO:0006541">
    <property type="term" value="P:glutamine metabolic process"/>
    <property type="evidence" value="ECO:0007669"/>
    <property type="project" value="TreeGrafter"/>
</dbReference>
<evidence type="ECO:0000256" key="3">
    <source>
        <dbReference type="ARBA" id="ARBA00022741"/>
    </source>
</evidence>
<dbReference type="InterPro" id="IPR036914">
    <property type="entry name" value="MGS-like_dom_sf"/>
</dbReference>
<dbReference type="CDD" id="cd01424">
    <property type="entry name" value="MGS_CPS_II"/>
    <property type="match status" value="1"/>
</dbReference>
<evidence type="ECO:0000313" key="7">
    <source>
        <dbReference type="Proteomes" id="UP000754644"/>
    </source>
</evidence>
<dbReference type="EMBL" id="JABMOJ010000112">
    <property type="protein sequence ID" value="NQV64341.1"/>
    <property type="molecule type" value="Genomic_DNA"/>
</dbReference>
<keyword evidence="3" id="KW-0547">Nucleotide-binding</keyword>
<name>A0A972VVI6_9GAMM</name>
<dbReference type="SMART" id="SM00851">
    <property type="entry name" value="MGS"/>
    <property type="match status" value="1"/>
</dbReference>
<protein>
    <recommendedName>
        <fullName evidence="1">carbamoyl-phosphate synthase (glutamine-hydrolyzing)</fullName>
        <ecNumber evidence="1">6.3.5.5</ecNumber>
    </recommendedName>
</protein>
<reference evidence="6" key="1">
    <citation type="submission" date="2020-05" db="EMBL/GenBank/DDBJ databases">
        <title>Sulfur intermediates as new biogeochemical hubs in an aquatic model microbial ecosystem.</title>
        <authorList>
            <person name="Vigneron A."/>
        </authorList>
    </citation>
    <scope>NUCLEOTIDE SEQUENCE</scope>
    <source>
        <strain evidence="6">Bin.250</strain>
    </source>
</reference>
<evidence type="ECO:0000313" key="6">
    <source>
        <dbReference type="EMBL" id="NQV64341.1"/>
    </source>
</evidence>
<organism evidence="6 7">
    <name type="scientific">SAR86 cluster bacterium</name>
    <dbReference type="NCBI Taxonomy" id="2030880"/>
    <lineage>
        <taxon>Bacteria</taxon>
        <taxon>Pseudomonadati</taxon>
        <taxon>Pseudomonadota</taxon>
        <taxon>Gammaproteobacteria</taxon>
        <taxon>SAR86 cluster</taxon>
    </lineage>
</organism>
<dbReference type="InterPro" id="IPR033937">
    <property type="entry name" value="MGS_CPS_CarB"/>
</dbReference>
<comment type="caution">
    <text evidence="6">The sequence shown here is derived from an EMBL/GenBank/DDBJ whole genome shotgun (WGS) entry which is preliminary data.</text>
</comment>
<evidence type="ECO:0000256" key="4">
    <source>
        <dbReference type="ARBA" id="ARBA00022840"/>
    </source>
</evidence>
<evidence type="ECO:0000256" key="2">
    <source>
        <dbReference type="ARBA" id="ARBA00022598"/>
    </source>
</evidence>
<sequence length="160" mass="17317">GEVMGVAETFGEAYRKAQLAAGELIPAAGRAFLSVRDADKPELVQVATDLLAIGFTLVATRGTAVVLREAGLHVDIVNKVQEGRPHVVDMLKNHEVNFIVNTTEGKQAIADSYAIRRTALQHKVYNATTMAGARACIDAVRHGDQLSVHRLQDLHKRLLG</sequence>
<dbReference type="Pfam" id="PF02142">
    <property type="entry name" value="MGS"/>
    <property type="match status" value="1"/>
</dbReference>
<dbReference type="GO" id="GO:0005524">
    <property type="term" value="F:ATP binding"/>
    <property type="evidence" value="ECO:0007669"/>
    <property type="project" value="UniProtKB-KW"/>
</dbReference>
<dbReference type="GO" id="GO:0005737">
    <property type="term" value="C:cytoplasm"/>
    <property type="evidence" value="ECO:0007669"/>
    <property type="project" value="TreeGrafter"/>
</dbReference>
<dbReference type="PANTHER" id="PTHR11405">
    <property type="entry name" value="CARBAMOYLTRANSFERASE FAMILY MEMBER"/>
    <property type="match status" value="1"/>
</dbReference>
<feature type="domain" description="MGS-like" evidence="5">
    <location>
        <begin position="23"/>
        <end position="160"/>
    </location>
</feature>
<dbReference type="GO" id="GO:0004088">
    <property type="term" value="F:carbamoyl-phosphate synthase (glutamine-hydrolyzing) activity"/>
    <property type="evidence" value="ECO:0007669"/>
    <property type="project" value="UniProtKB-EC"/>
</dbReference>
<evidence type="ECO:0000259" key="5">
    <source>
        <dbReference type="PROSITE" id="PS51855"/>
    </source>
</evidence>
<keyword evidence="2 6" id="KW-0436">Ligase</keyword>
<feature type="non-terminal residue" evidence="6">
    <location>
        <position position="1"/>
    </location>
</feature>
<evidence type="ECO:0000256" key="1">
    <source>
        <dbReference type="ARBA" id="ARBA00012738"/>
    </source>
</evidence>
<dbReference type="EC" id="6.3.5.5" evidence="1"/>
<dbReference type="Proteomes" id="UP000754644">
    <property type="component" value="Unassembled WGS sequence"/>
</dbReference>
<accession>A0A972VVI6</accession>
<dbReference type="AlphaFoldDB" id="A0A972VVI6"/>
<keyword evidence="4" id="KW-0067">ATP-binding</keyword>
<dbReference type="SUPFAM" id="SSF52335">
    <property type="entry name" value="Methylglyoxal synthase-like"/>
    <property type="match status" value="1"/>
</dbReference>
<dbReference type="PROSITE" id="PS51855">
    <property type="entry name" value="MGS"/>
    <property type="match status" value="1"/>
</dbReference>
<dbReference type="InterPro" id="IPR011607">
    <property type="entry name" value="MGS-like_dom"/>
</dbReference>